<gene>
    <name evidence="1" type="ORF">C7T94_09865</name>
</gene>
<keyword evidence="2" id="KW-1185">Reference proteome</keyword>
<accession>A0A2T3HKE2</accession>
<evidence type="ECO:0000313" key="1">
    <source>
        <dbReference type="EMBL" id="PST82928.1"/>
    </source>
</evidence>
<evidence type="ECO:0000313" key="2">
    <source>
        <dbReference type="Proteomes" id="UP000240912"/>
    </source>
</evidence>
<name>A0A2T3HKE2_9SPHI</name>
<protein>
    <submittedName>
        <fullName evidence="1">Uncharacterized protein</fullName>
    </submittedName>
</protein>
<reference evidence="1 2" key="1">
    <citation type="submission" date="2018-03" db="EMBL/GenBank/DDBJ databases">
        <authorList>
            <person name="Keele B.F."/>
        </authorList>
    </citation>
    <scope>NUCLEOTIDE SEQUENCE [LARGE SCALE GENOMIC DNA]</scope>
    <source>
        <strain evidence="1 2">YL28-9</strain>
    </source>
</reference>
<sequence>MGLTWQQDVLQAIGTSGTQTVNLTFDGPFPVATFARQRLSIHFVDFQTGAAPVQLLELQQRYAAVGFLLVQLWRDVWEDRPVQVVGRLQSLLGYDRRIHGRQTTARAFDAAGAARFLNEHHLQGNAGARYRFALFHEGSPVSVATFGPLRLMTSRGEGHLSAELIRFAHRSGSRVTGGLSKLLRHAVAELGAHDVMSYADRDWSLGQGYQKTGFLLAGETAPLYFALDAGRRVRPLETAGTRPHEVFNTGSLKYILHV</sequence>
<dbReference type="RefSeq" id="WP_107215187.1">
    <property type="nucleotide sequence ID" value="NZ_KZ686269.1"/>
</dbReference>
<dbReference type="EMBL" id="PYLS01000005">
    <property type="protein sequence ID" value="PST82928.1"/>
    <property type="molecule type" value="Genomic_DNA"/>
</dbReference>
<dbReference type="OrthoDB" id="943693at2"/>
<proteinExistence type="predicted"/>
<organism evidence="1 2">
    <name type="scientific">Pedobacter yulinensis</name>
    <dbReference type="NCBI Taxonomy" id="2126353"/>
    <lineage>
        <taxon>Bacteria</taxon>
        <taxon>Pseudomonadati</taxon>
        <taxon>Bacteroidota</taxon>
        <taxon>Sphingobacteriia</taxon>
        <taxon>Sphingobacteriales</taxon>
        <taxon>Sphingobacteriaceae</taxon>
        <taxon>Pedobacter</taxon>
    </lineage>
</organism>
<comment type="caution">
    <text evidence="1">The sequence shown here is derived from an EMBL/GenBank/DDBJ whole genome shotgun (WGS) entry which is preliminary data.</text>
</comment>
<dbReference type="Proteomes" id="UP000240912">
    <property type="component" value="Unassembled WGS sequence"/>
</dbReference>
<dbReference type="AlphaFoldDB" id="A0A2T3HKE2"/>